<dbReference type="InterPro" id="IPR002569">
    <property type="entry name" value="Met_Sox_Rdtase_MsrA_dom"/>
</dbReference>
<dbReference type="SUPFAM" id="SSF55068">
    <property type="entry name" value="Peptide methionine sulfoxide reductase"/>
    <property type="match status" value="1"/>
</dbReference>
<evidence type="ECO:0000256" key="5">
    <source>
        <dbReference type="HAMAP-Rule" id="MF_01401"/>
    </source>
</evidence>
<dbReference type="GO" id="GO:0008113">
    <property type="term" value="F:peptide-methionine (S)-S-oxide reductase activity"/>
    <property type="evidence" value="ECO:0007669"/>
    <property type="project" value="UniProtKB-UniRule"/>
</dbReference>
<dbReference type="Gene3D" id="3.30.1060.10">
    <property type="entry name" value="Peptide methionine sulphoxide reductase MsrA"/>
    <property type="match status" value="1"/>
</dbReference>
<dbReference type="CDD" id="cd21059">
    <property type="entry name" value="LciA-like"/>
    <property type="match status" value="1"/>
</dbReference>
<dbReference type="HAMAP" id="MF_01401">
    <property type="entry name" value="MsrA"/>
    <property type="match status" value="1"/>
</dbReference>
<comment type="similarity">
    <text evidence="1 5">Belongs to the MsrA Met sulfoxide reductase family.</text>
</comment>
<evidence type="ECO:0000256" key="1">
    <source>
        <dbReference type="ARBA" id="ARBA00005591"/>
    </source>
</evidence>
<feature type="active site" evidence="5">
    <location>
        <position position="137"/>
    </location>
</feature>
<dbReference type="AlphaFoldDB" id="A0A415ERL6"/>
<dbReference type="GO" id="GO:0033744">
    <property type="term" value="F:L-methionine:thioredoxin-disulfide S-oxidoreductase activity"/>
    <property type="evidence" value="ECO:0007669"/>
    <property type="project" value="RHEA"/>
</dbReference>
<reference evidence="8 9" key="1">
    <citation type="submission" date="2018-08" db="EMBL/GenBank/DDBJ databases">
        <title>A genome reference for cultivated species of the human gut microbiota.</title>
        <authorList>
            <person name="Zou Y."/>
            <person name="Xue W."/>
            <person name="Luo G."/>
        </authorList>
    </citation>
    <scope>NUCLEOTIDE SEQUENCE [LARGE SCALE GENOMIC DNA]</scope>
    <source>
        <strain evidence="8 9">AF48-16</strain>
    </source>
</reference>
<evidence type="ECO:0000256" key="6">
    <source>
        <dbReference type="SAM" id="MobiDB-lite"/>
    </source>
</evidence>
<keyword evidence="2 5" id="KW-0560">Oxidoreductase</keyword>
<sequence length="307" mass="35408">MVMKQTTMAWLSEIYNLILHPGTRQWEREQLVQAKNTLETQLATKQKAGKHEKESSNSLEDQQTKRVLEKLEASLRPLALRNNLTPNVAEFYQTISQSAPKKAMNEETSKVQPAEVSVEPTETGGKAQEVAIFAGGCFWCMVEPFEDHPGILSVLSGYTGGTVPNPTYDQVLSGTTGHVEAVEIVFDPEIITYQDLLQLYWQVTDPTDAFGQFQDRGNFYRPIIFYTTAEQEVLAQRAKKELAQSGYYQQPIVTEIRKATQFWPAENYHQAFYKKQPKRYQRIKRARKQLMLFYRLKRWTNRGKKRS</sequence>
<evidence type="ECO:0000313" key="9">
    <source>
        <dbReference type="Proteomes" id="UP000286288"/>
    </source>
</evidence>
<name>A0A415ERL6_ENTCA</name>
<dbReference type="Proteomes" id="UP000286288">
    <property type="component" value="Unassembled WGS sequence"/>
</dbReference>
<dbReference type="NCBIfam" id="TIGR00401">
    <property type="entry name" value="msrA"/>
    <property type="match status" value="1"/>
</dbReference>
<comment type="caution">
    <text evidence="8">The sequence shown here is derived from an EMBL/GenBank/DDBJ whole genome shotgun (WGS) entry which is preliminary data.</text>
</comment>
<protein>
    <recommendedName>
        <fullName evidence="5">Peptide methionine sulfoxide reductase MsrA</fullName>
        <shortName evidence="5">Protein-methionine-S-oxide reductase</shortName>
        <ecNumber evidence="5">1.8.4.11</ecNumber>
    </recommendedName>
    <alternativeName>
        <fullName evidence="5">Peptide-methionine (S)-S-oxide reductase</fullName>
        <shortName evidence="5">Peptide Met(O) reductase</shortName>
    </alternativeName>
</protein>
<dbReference type="PANTHER" id="PTHR43774:SF1">
    <property type="entry name" value="PEPTIDE METHIONINE SULFOXIDE REDUCTASE MSRA 2"/>
    <property type="match status" value="1"/>
</dbReference>
<evidence type="ECO:0000259" key="7">
    <source>
        <dbReference type="Pfam" id="PF01625"/>
    </source>
</evidence>
<feature type="domain" description="Peptide methionine sulphoxide reductase MsrA" evidence="7">
    <location>
        <begin position="131"/>
        <end position="281"/>
    </location>
</feature>
<evidence type="ECO:0000313" key="8">
    <source>
        <dbReference type="EMBL" id="RHK05960.1"/>
    </source>
</evidence>
<organism evidence="8 9">
    <name type="scientific">Enterococcus casseliflavus</name>
    <name type="common">Enterococcus flavescens</name>
    <dbReference type="NCBI Taxonomy" id="37734"/>
    <lineage>
        <taxon>Bacteria</taxon>
        <taxon>Bacillati</taxon>
        <taxon>Bacillota</taxon>
        <taxon>Bacilli</taxon>
        <taxon>Lactobacillales</taxon>
        <taxon>Enterococcaceae</taxon>
        <taxon>Enterococcus</taxon>
    </lineage>
</organism>
<feature type="region of interest" description="Disordered" evidence="6">
    <location>
        <begin position="43"/>
        <end position="64"/>
    </location>
</feature>
<accession>A0A415ERL6</accession>
<comment type="function">
    <text evidence="5">Has an important function as a repair enzyme for proteins that have been inactivated by oxidation. Catalyzes the reversible oxidation-reduction of methionine sulfoxide in proteins to methionine.</text>
</comment>
<proteinExistence type="inferred from homology"/>
<evidence type="ECO:0000256" key="3">
    <source>
        <dbReference type="ARBA" id="ARBA00047806"/>
    </source>
</evidence>
<evidence type="ECO:0000256" key="4">
    <source>
        <dbReference type="ARBA" id="ARBA00048782"/>
    </source>
</evidence>
<comment type="catalytic activity">
    <reaction evidence="3 5">
        <text>L-methionyl-[protein] + [thioredoxin]-disulfide + H2O = L-methionyl-(S)-S-oxide-[protein] + [thioredoxin]-dithiol</text>
        <dbReference type="Rhea" id="RHEA:14217"/>
        <dbReference type="Rhea" id="RHEA-COMP:10698"/>
        <dbReference type="Rhea" id="RHEA-COMP:10700"/>
        <dbReference type="Rhea" id="RHEA-COMP:12313"/>
        <dbReference type="Rhea" id="RHEA-COMP:12315"/>
        <dbReference type="ChEBI" id="CHEBI:15377"/>
        <dbReference type="ChEBI" id="CHEBI:16044"/>
        <dbReference type="ChEBI" id="CHEBI:29950"/>
        <dbReference type="ChEBI" id="CHEBI:44120"/>
        <dbReference type="ChEBI" id="CHEBI:50058"/>
        <dbReference type="EC" id="1.8.4.11"/>
    </reaction>
</comment>
<dbReference type="GO" id="GO:0030153">
    <property type="term" value="P:bacteriocin immunity"/>
    <property type="evidence" value="ECO:0007669"/>
    <property type="project" value="InterPro"/>
</dbReference>
<gene>
    <name evidence="5 8" type="primary">msrA</name>
    <name evidence="8" type="ORF">DW084_10585</name>
</gene>
<dbReference type="PANTHER" id="PTHR43774">
    <property type="entry name" value="PEPTIDE METHIONINE SULFOXIDE REDUCTASE"/>
    <property type="match status" value="1"/>
</dbReference>
<dbReference type="EMBL" id="QRMZ01000013">
    <property type="protein sequence ID" value="RHK05960.1"/>
    <property type="molecule type" value="Genomic_DNA"/>
</dbReference>
<evidence type="ECO:0000256" key="2">
    <source>
        <dbReference type="ARBA" id="ARBA00023002"/>
    </source>
</evidence>
<dbReference type="InterPro" id="IPR036509">
    <property type="entry name" value="Met_Sox_Rdtase_MsrA_sf"/>
</dbReference>
<dbReference type="Pfam" id="PF01625">
    <property type="entry name" value="PMSR"/>
    <property type="match status" value="1"/>
</dbReference>
<comment type="catalytic activity">
    <reaction evidence="4 5">
        <text>[thioredoxin]-disulfide + L-methionine + H2O = L-methionine (S)-S-oxide + [thioredoxin]-dithiol</text>
        <dbReference type="Rhea" id="RHEA:19993"/>
        <dbReference type="Rhea" id="RHEA-COMP:10698"/>
        <dbReference type="Rhea" id="RHEA-COMP:10700"/>
        <dbReference type="ChEBI" id="CHEBI:15377"/>
        <dbReference type="ChEBI" id="CHEBI:29950"/>
        <dbReference type="ChEBI" id="CHEBI:50058"/>
        <dbReference type="ChEBI" id="CHEBI:57844"/>
        <dbReference type="ChEBI" id="CHEBI:58772"/>
        <dbReference type="EC" id="1.8.4.11"/>
    </reaction>
</comment>
<dbReference type="EC" id="1.8.4.11" evidence="5"/>